<comment type="caution">
    <text evidence="4">The sequence shown here is derived from an EMBL/GenBank/DDBJ whole genome shotgun (WGS) entry which is preliminary data.</text>
</comment>
<organism evidence="4 5">
    <name type="scientific">Nocardia terrae</name>
    <dbReference type="NCBI Taxonomy" id="2675851"/>
    <lineage>
        <taxon>Bacteria</taxon>
        <taxon>Bacillati</taxon>
        <taxon>Actinomycetota</taxon>
        <taxon>Actinomycetes</taxon>
        <taxon>Mycobacteriales</taxon>
        <taxon>Nocardiaceae</taxon>
        <taxon>Nocardia</taxon>
    </lineage>
</organism>
<accession>A0A7K1VAD6</accession>
<keyword evidence="5" id="KW-1185">Reference proteome</keyword>
<sequence length="475" mass="51718">MLTRLEIRGFKNLLDVQVDLGPFTCIAGANGMGKSNVFDAIEFLSHLASEPLMEASQRVRGATGMRGADPRDLFWDGYRDHERRISFAAEMIVPAEVEDDLGAPARATATFLRYELELGFSAPQGESSVGRLTLCREELRHINRGDAPKHLRFPHNAKNFRSAVVLGQRRGGAFLSTAERDGSIVINVHGDGGSFGKPQPRPAARAGRTVLSTVTTNDYPTILAARREMQSWYRLALEPSALRAPDGFADPRSMETDGRHLASTLFRIANEKLSGQLSADPDSVYAQVADRLSDLSGVSVESLTVEPDQVREVFTLFLRERGGLQLPARALSEGTLRFLALCVLLEDPAFTGLVCMEEPENGIHPGNLPAMVQLVRDLAVDPKFSPGQGNPFRQVIINTHSPGVFQLCDPADVLLAETRPYRTADGTVTAALSLLPYQDSWRRTSSGPTFSKADVLPYLAAPVGAQIALPLEMVG</sequence>
<feature type="domain" description="Endonuclease GajA/Old nuclease/RecF-like AAA" evidence="2">
    <location>
        <begin position="1"/>
        <end position="46"/>
    </location>
</feature>
<dbReference type="SUPFAM" id="SSF52540">
    <property type="entry name" value="P-loop containing nucleoside triphosphate hydrolases"/>
    <property type="match status" value="1"/>
</dbReference>
<dbReference type="PANTHER" id="PTHR32182:SF22">
    <property type="entry name" value="ATP-DEPENDENT ENDONUCLEASE, OLD FAMILY-RELATED"/>
    <property type="match status" value="1"/>
</dbReference>
<dbReference type="GO" id="GO:0000731">
    <property type="term" value="P:DNA synthesis involved in DNA repair"/>
    <property type="evidence" value="ECO:0007669"/>
    <property type="project" value="TreeGrafter"/>
</dbReference>
<dbReference type="InterPro" id="IPR041685">
    <property type="entry name" value="AAA_GajA/Old/RecF-like"/>
</dbReference>
<dbReference type="Proteomes" id="UP000466794">
    <property type="component" value="Unassembled WGS sequence"/>
</dbReference>
<dbReference type="GO" id="GO:0005524">
    <property type="term" value="F:ATP binding"/>
    <property type="evidence" value="ECO:0007669"/>
    <property type="project" value="InterPro"/>
</dbReference>
<keyword evidence="1" id="KW-0227">DNA damage</keyword>
<dbReference type="GO" id="GO:0006302">
    <property type="term" value="P:double-strand break repair"/>
    <property type="evidence" value="ECO:0007669"/>
    <property type="project" value="InterPro"/>
</dbReference>
<evidence type="ECO:0000313" key="5">
    <source>
        <dbReference type="Proteomes" id="UP000466794"/>
    </source>
</evidence>
<dbReference type="Gene3D" id="3.40.50.300">
    <property type="entry name" value="P-loop containing nucleotide triphosphate hydrolases"/>
    <property type="match status" value="2"/>
</dbReference>
<proteinExistence type="predicted"/>
<dbReference type="Pfam" id="PF13304">
    <property type="entry name" value="AAA_21"/>
    <property type="match status" value="1"/>
</dbReference>
<evidence type="ECO:0000259" key="3">
    <source>
        <dbReference type="Pfam" id="PF13304"/>
    </source>
</evidence>
<dbReference type="InterPro" id="IPR027417">
    <property type="entry name" value="P-loop_NTPase"/>
</dbReference>
<dbReference type="Pfam" id="PF13175">
    <property type="entry name" value="AAA_15"/>
    <property type="match status" value="1"/>
</dbReference>
<dbReference type="EMBL" id="WRPP01000013">
    <property type="protein sequence ID" value="MVU83409.1"/>
    <property type="molecule type" value="Genomic_DNA"/>
</dbReference>
<gene>
    <name evidence="4" type="ORF">GPX89_40005</name>
</gene>
<dbReference type="PANTHER" id="PTHR32182">
    <property type="entry name" value="DNA REPLICATION AND REPAIR PROTEIN RECF"/>
    <property type="match status" value="1"/>
</dbReference>
<evidence type="ECO:0000313" key="4">
    <source>
        <dbReference type="EMBL" id="MVU83409.1"/>
    </source>
</evidence>
<name>A0A7K1VAD6_9NOCA</name>
<dbReference type="AlphaFoldDB" id="A0A7K1VAD6"/>
<dbReference type="InterPro" id="IPR003959">
    <property type="entry name" value="ATPase_AAA_core"/>
</dbReference>
<reference evidence="4 5" key="1">
    <citation type="submission" date="2019-12" db="EMBL/GenBank/DDBJ databases">
        <title>Nocardia sp. nov. ET3-3 isolated from soil.</title>
        <authorList>
            <person name="Kanchanasin P."/>
            <person name="Tanasupawat S."/>
            <person name="Yuki M."/>
            <person name="Kudo T."/>
        </authorList>
    </citation>
    <scope>NUCLEOTIDE SEQUENCE [LARGE SCALE GENOMIC DNA]</scope>
    <source>
        <strain evidence="4 5">ET3-3</strain>
    </source>
</reference>
<dbReference type="GO" id="GO:0009432">
    <property type="term" value="P:SOS response"/>
    <property type="evidence" value="ECO:0007669"/>
    <property type="project" value="UniProtKB-KW"/>
</dbReference>
<feature type="domain" description="ATPase AAA-type core" evidence="3">
    <location>
        <begin position="288"/>
        <end position="404"/>
    </location>
</feature>
<evidence type="ECO:0000259" key="2">
    <source>
        <dbReference type="Pfam" id="PF13175"/>
    </source>
</evidence>
<protein>
    <submittedName>
        <fullName evidence="4">AAA family ATPase</fullName>
    </submittedName>
</protein>
<evidence type="ECO:0000256" key="1">
    <source>
        <dbReference type="ARBA" id="ARBA00023236"/>
    </source>
</evidence>
<dbReference type="RefSeq" id="WP_157392997.1">
    <property type="nucleotide sequence ID" value="NZ_WRPP01000013.1"/>
</dbReference>
<keyword evidence="1" id="KW-0742">SOS response</keyword>
<dbReference type="GO" id="GO:0016887">
    <property type="term" value="F:ATP hydrolysis activity"/>
    <property type="evidence" value="ECO:0007669"/>
    <property type="project" value="InterPro"/>
</dbReference>